<dbReference type="InterPro" id="IPR017932">
    <property type="entry name" value="GATase_2_dom"/>
</dbReference>
<gene>
    <name evidence="3" type="ORF">SAMN05878437_2906</name>
</gene>
<dbReference type="FunCoup" id="A0A1M7IQ81">
    <property type="interactions" value="27"/>
</dbReference>
<dbReference type="GO" id="GO:0016740">
    <property type="term" value="F:transferase activity"/>
    <property type="evidence" value="ECO:0007669"/>
    <property type="project" value="UniProtKB-KW"/>
</dbReference>
<evidence type="ECO:0000313" key="3">
    <source>
        <dbReference type="EMBL" id="SHM42839.1"/>
    </source>
</evidence>
<dbReference type="SUPFAM" id="SSF56235">
    <property type="entry name" value="N-terminal nucleophile aminohydrolases (Ntn hydrolases)"/>
    <property type="match status" value="1"/>
</dbReference>
<feature type="domain" description="Glutamine amidotransferase type-2" evidence="2">
    <location>
        <begin position="2"/>
        <end position="251"/>
    </location>
</feature>
<name>A0A1M7IQ81_9GAMM</name>
<dbReference type="EMBL" id="LT670847">
    <property type="protein sequence ID" value="SHM42839.1"/>
    <property type="molecule type" value="Genomic_DNA"/>
</dbReference>
<evidence type="ECO:0000313" key="4">
    <source>
        <dbReference type="Proteomes" id="UP000190911"/>
    </source>
</evidence>
<dbReference type="InterPro" id="IPR026869">
    <property type="entry name" value="EgtC-like"/>
</dbReference>
<dbReference type="InParanoid" id="A0A1M7IQ81"/>
<keyword evidence="1 3" id="KW-0315">Glutamine amidotransferase</keyword>
<dbReference type="Gene3D" id="3.60.20.10">
    <property type="entry name" value="Glutamine Phosphoribosylpyrophosphate, subunit 1, domain 1"/>
    <property type="match status" value="1"/>
</dbReference>
<protein>
    <submittedName>
        <fullName evidence="3">Glutamine amidotransferase</fullName>
    </submittedName>
</protein>
<dbReference type="PANTHER" id="PTHR42824:SF1">
    <property type="entry name" value="GLUTAMINE AMIDOTRANSFERASE YAFJ-RELATED"/>
    <property type="match status" value="1"/>
</dbReference>
<dbReference type="RefSeq" id="WP_079554738.1">
    <property type="nucleotide sequence ID" value="NZ_LT670847.1"/>
</dbReference>
<dbReference type="PANTHER" id="PTHR42824">
    <property type="entry name" value="GLUTAMINE AMIDOTRANSFERASE"/>
    <property type="match status" value="1"/>
</dbReference>
<organism evidence="3 4">
    <name type="scientific">Vreelandella subglaciescola</name>
    <dbReference type="NCBI Taxonomy" id="29571"/>
    <lineage>
        <taxon>Bacteria</taxon>
        <taxon>Pseudomonadati</taxon>
        <taxon>Pseudomonadota</taxon>
        <taxon>Gammaproteobacteria</taxon>
        <taxon>Oceanospirillales</taxon>
        <taxon>Halomonadaceae</taxon>
        <taxon>Vreelandella</taxon>
    </lineage>
</organism>
<dbReference type="PROSITE" id="PS51278">
    <property type="entry name" value="GATASE_TYPE_2"/>
    <property type="match status" value="1"/>
</dbReference>
<accession>A0A1M7IQ81</accession>
<dbReference type="CDD" id="cd01908">
    <property type="entry name" value="YafJ"/>
    <property type="match status" value="1"/>
</dbReference>
<dbReference type="Proteomes" id="UP000190911">
    <property type="component" value="Chromosome I"/>
</dbReference>
<dbReference type="Pfam" id="PF13230">
    <property type="entry name" value="GATase_4"/>
    <property type="match status" value="1"/>
</dbReference>
<sequence length="267" mass="29968">MCELLGMSANVPTDICFSFAGFLHRGGGTGPHRDGWGIAFYEQGGYRDFRDPHPSVDSPIARLICDYPIKSHVVISHIRQANVGEVTLANTHPFTREMWGRPWCYAHNGQLEGWQDLPLGSYTPVGKTDSEHACCFLLGELRREFPTPPDEPQRLWQHLHALCERLRALGVFNLLLSDGDYLYTFCSTKLAHITRRAPFGEAELSDAEMTVNFVEHTTPDDIVSVIATEPLTHNEKWQRMAPGELLVWQDGEIQARYTAAAMSSARG</sequence>
<dbReference type="OrthoDB" id="321954at2"/>
<dbReference type="AlphaFoldDB" id="A0A1M7IQ81"/>
<dbReference type="InterPro" id="IPR029055">
    <property type="entry name" value="Ntn_hydrolases_N"/>
</dbReference>
<proteinExistence type="predicted"/>
<reference evidence="3 4" key="1">
    <citation type="submission" date="2016-11" db="EMBL/GenBank/DDBJ databases">
        <authorList>
            <person name="Jaros S."/>
            <person name="Januszkiewicz K."/>
            <person name="Wedrychowicz H."/>
        </authorList>
    </citation>
    <scope>NUCLEOTIDE SEQUENCE [LARGE SCALE GENOMIC DNA]</scope>
    <source>
        <strain evidence="3 4">ACAM 12</strain>
    </source>
</reference>
<evidence type="ECO:0000259" key="2">
    <source>
        <dbReference type="PROSITE" id="PS51278"/>
    </source>
</evidence>
<keyword evidence="4" id="KW-1185">Reference proteome</keyword>
<dbReference type="STRING" id="29571.SAMN05878437_2906"/>
<keyword evidence="3" id="KW-0808">Transferase</keyword>
<evidence type="ECO:0000256" key="1">
    <source>
        <dbReference type="ARBA" id="ARBA00022962"/>
    </source>
</evidence>